<protein>
    <submittedName>
        <fullName evidence="2">PF11363 family protein</fullName>
    </submittedName>
</protein>
<evidence type="ECO:0000256" key="1">
    <source>
        <dbReference type="SAM" id="MobiDB-lite"/>
    </source>
</evidence>
<dbReference type="EMBL" id="JDFF01000008">
    <property type="protein sequence ID" value="EWC93253.1"/>
    <property type="molecule type" value="Genomic_DNA"/>
</dbReference>
<dbReference type="RefSeq" id="WP_044167949.1">
    <property type="nucleotide sequence ID" value="NZ_JDFF01000008.1"/>
</dbReference>
<dbReference type="Pfam" id="PF11363">
    <property type="entry name" value="DUF3164"/>
    <property type="match status" value="1"/>
</dbReference>
<name>Z4WVD9_9PORP</name>
<proteinExistence type="predicted"/>
<gene>
    <name evidence="2" type="ORF">HMPREF0636_1101</name>
</gene>
<evidence type="ECO:0000313" key="3">
    <source>
        <dbReference type="Proteomes" id="UP000023482"/>
    </source>
</evidence>
<dbReference type="Proteomes" id="UP000023482">
    <property type="component" value="Unassembled WGS sequence"/>
</dbReference>
<dbReference type="AlphaFoldDB" id="Z4WVD9"/>
<dbReference type="InterPro" id="IPR021505">
    <property type="entry name" value="Phage_B3_Orf6"/>
</dbReference>
<dbReference type="PATRIC" id="fig|887901.3.peg.259"/>
<sequence>MSEQQIQVTMTQEEAQAFQAYKERRDKEEREAREKADRDAYRELSKETVDRVFPRLVELSGQLKEAKSGVYESFGDLLETKASVMGQETAGQRSHSFSSSDGTRRIILGYYVRDGWDETAEDGVELVKQYVRNLAQDAKTQEAVDIIMELLARDGKGNLKLENILKLEQTAQKYEAEDLKKGVAIIKEAYRPERTKDFVRAQQKNSLGKWVDIALGMTEA</sequence>
<feature type="region of interest" description="Disordered" evidence="1">
    <location>
        <begin position="21"/>
        <end position="41"/>
    </location>
</feature>
<keyword evidence="3" id="KW-1185">Reference proteome</keyword>
<accession>Z4WVD9</accession>
<dbReference type="OrthoDB" id="1004368at2"/>
<evidence type="ECO:0000313" key="2">
    <source>
        <dbReference type="EMBL" id="EWC93253.1"/>
    </source>
</evidence>
<organism evidence="2 3">
    <name type="scientific">Porphyromonas catoniae ATCC 51270</name>
    <dbReference type="NCBI Taxonomy" id="887901"/>
    <lineage>
        <taxon>Bacteria</taxon>
        <taxon>Pseudomonadati</taxon>
        <taxon>Bacteroidota</taxon>
        <taxon>Bacteroidia</taxon>
        <taxon>Bacteroidales</taxon>
        <taxon>Porphyromonadaceae</taxon>
        <taxon>Porphyromonas</taxon>
    </lineage>
</organism>
<reference evidence="2 3" key="1">
    <citation type="submission" date="2014-01" db="EMBL/GenBank/DDBJ databases">
        <authorList>
            <person name="Durkin A.S."/>
            <person name="McCorrison J."/>
            <person name="Torralba M."/>
            <person name="Gillis M."/>
            <person name="Haft D.H."/>
            <person name="Methe B."/>
            <person name="Sutton G."/>
            <person name="Nelson K.E."/>
        </authorList>
    </citation>
    <scope>NUCLEOTIDE SEQUENCE [LARGE SCALE GENOMIC DNA]</scope>
    <source>
        <strain evidence="2 3">ATCC 51270</strain>
    </source>
</reference>
<comment type="caution">
    <text evidence="2">The sequence shown here is derived from an EMBL/GenBank/DDBJ whole genome shotgun (WGS) entry which is preliminary data.</text>
</comment>